<gene>
    <name evidence="2" type="ORF">D3867_21990</name>
</gene>
<dbReference type="AlphaFoldDB" id="A0A4D8QBN6"/>
<evidence type="ECO:0000313" key="3">
    <source>
        <dbReference type="Proteomes" id="UP000298596"/>
    </source>
</evidence>
<protein>
    <submittedName>
        <fullName evidence="2">IS6 family transposase</fullName>
    </submittedName>
</protein>
<proteinExistence type="predicted"/>
<reference evidence="2 3" key="1">
    <citation type="submission" date="2018-09" db="EMBL/GenBank/DDBJ databases">
        <title>Whole genome based analysis of evolution and adaptive divergence in Indian and Brazilian strains of Azospirillum brasilense.</title>
        <authorList>
            <person name="Singh C."/>
            <person name="Tripathi A.K."/>
        </authorList>
    </citation>
    <scope>NUCLEOTIDE SEQUENCE [LARGE SCALE GENOMIC DNA]</scope>
    <source>
        <strain evidence="2 3">MTCC4036</strain>
        <plasmid evidence="2 3">p1</plasmid>
    </source>
</reference>
<dbReference type="Proteomes" id="UP000298596">
    <property type="component" value="Plasmid p1"/>
</dbReference>
<dbReference type="Pfam" id="PF13610">
    <property type="entry name" value="DDE_Tnp_IS240"/>
    <property type="match status" value="1"/>
</dbReference>
<keyword evidence="2" id="KW-0614">Plasmid</keyword>
<geneLocation type="plasmid" evidence="2">
    <name>p1</name>
</geneLocation>
<evidence type="ECO:0000259" key="1">
    <source>
        <dbReference type="Pfam" id="PF13610"/>
    </source>
</evidence>
<evidence type="ECO:0000313" key="2">
    <source>
        <dbReference type="EMBL" id="QCO04579.1"/>
    </source>
</evidence>
<dbReference type="InterPro" id="IPR052183">
    <property type="entry name" value="IS_Transposase"/>
</dbReference>
<name>A0A4D8QBN6_AZOBR</name>
<dbReference type="EMBL" id="CP032331">
    <property type="protein sequence ID" value="QCO04579.1"/>
    <property type="molecule type" value="Genomic_DNA"/>
</dbReference>
<accession>A0A4D8QBN6</accession>
<dbReference type="PANTHER" id="PTHR35528">
    <property type="entry name" value="BLL1675 PROTEIN"/>
    <property type="match status" value="1"/>
</dbReference>
<organism evidence="2 3">
    <name type="scientific">Azospirillum brasilense</name>
    <dbReference type="NCBI Taxonomy" id="192"/>
    <lineage>
        <taxon>Bacteria</taxon>
        <taxon>Pseudomonadati</taxon>
        <taxon>Pseudomonadota</taxon>
        <taxon>Alphaproteobacteria</taxon>
        <taxon>Rhodospirillales</taxon>
        <taxon>Azospirillaceae</taxon>
        <taxon>Azospirillum</taxon>
    </lineage>
</organism>
<dbReference type="PANTHER" id="PTHR35528:SF3">
    <property type="entry name" value="BLL1675 PROTEIN"/>
    <property type="match status" value="1"/>
</dbReference>
<sequence length="226" mass="25859">MPRSPSRTICALSCSDPYLRLTLSYRDVEELLAERGIDVSYETVRRRVLKFGPAIASNLWRLQPRPSPRWDLDEMVVKIGGRLLYLWRTVDDEGQVLEALVQLRRDKATACKLMRKLLRNMASLLPRSARVTMPQWSIREPARFHDQIDDRFGSRGCMDERRAGLSGGRLWVVAEARLCRRSNRRARRILAKLRLCSIDHICGEPPPPNRTCSKSFAASMRAAPSG</sequence>
<feature type="domain" description="DDE" evidence="1">
    <location>
        <begin position="69"/>
        <end position="122"/>
    </location>
</feature>
<dbReference type="InterPro" id="IPR032874">
    <property type="entry name" value="DDE_dom"/>
</dbReference>